<reference evidence="1 2" key="1">
    <citation type="submission" date="2020-02" db="EMBL/GenBank/DDBJ databases">
        <authorList>
            <person name="Ferguson B K."/>
        </authorList>
    </citation>
    <scope>NUCLEOTIDE SEQUENCE [LARGE SCALE GENOMIC DNA]</scope>
</reference>
<protein>
    <submittedName>
        <fullName evidence="1">Uncharacterized protein</fullName>
    </submittedName>
</protein>
<feature type="non-terminal residue" evidence="1">
    <location>
        <position position="218"/>
    </location>
</feature>
<gene>
    <name evidence="1" type="ORF">NTEN_LOCUS23387</name>
</gene>
<dbReference type="Proteomes" id="UP000479000">
    <property type="component" value="Unassembled WGS sequence"/>
</dbReference>
<accession>A0A6H5HS22</accession>
<sequence>MKRENDWLPLSSSPKNLFPSLSFQDLNGQPSVSAARARVHVWPRISHNLQPVQDFGRNTIREHGFGRSPQAVASVRSAWRSARLKRRQLRPCRAVPCCDRALRITIKRYRSISDDGAGGPRVGRTASGKIIKFFSKCHQLLHLSCSMTVGEDSSPKRPLESLRCCTMPETNEYNSTTYLYEARDECSRKIRTNTKYIRSFSKEPDLGQSGTDSTNRSS</sequence>
<proteinExistence type="predicted"/>
<evidence type="ECO:0000313" key="1">
    <source>
        <dbReference type="EMBL" id="CAB0019696.1"/>
    </source>
</evidence>
<dbReference type="AlphaFoldDB" id="A0A6H5HS22"/>
<keyword evidence="2" id="KW-1185">Reference proteome</keyword>
<organism evidence="1 2">
    <name type="scientific">Nesidiocoris tenuis</name>
    <dbReference type="NCBI Taxonomy" id="355587"/>
    <lineage>
        <taxon>Eukaryota</taxon>
        <taxon>Metazoa</taxon>
        <taxon>Ecdysozoa</taxon>
        <taxon>Arthropoda</taxon>
        <taxon>Hexapoda</taxon>
        <taxon>Insecta</taxon>
        <taxon>Pterygota</taxon>
        <taxon>Neoptera</taxon>
        <taxon>Paraneoptera</taxon>
        <taxon>Hemiptera</taxon>
        <taxon>Heteroptera</taxon>
        <taxon>Panheteroptera</taxon>
        <taxon>Cimicomorpha</taxon>
        <taxon>Miridae</taxon>
        <taxon>Dicyphina</taxon>
        <taxon>Nesidiocoris</taxon>
    </lineage>
</organism>
<dbReference type="EMBL" id="CADCXU010034425">
    <property type="protein sequence ID" value="CAB0019696.1"/>
    <property type="molecule type" value="Genomic_DNA"/>
</dbReference>
<evidence type="ECO:0000313" key="2">
    <source>
        <dbReference type="Proteomes" id="UP000479000"/>
    </source>
</evidence>
<name>A0A6H5HS22_9HEMI</name>